<name>A0A916N4B5_9BACT</name>
<dbReference type="RefSeq" id="WP_229252608.1">
    <property type="nucleotide sequence ID" value="NZ_CAJRAF010000001.1"/>
</dbReference>
<evidence type="ECO:0000259" key="2">
    <source>
        <dbReference type="PROSITE" id="PS51740"/>
    </source>
</evidence>
<proteinExistence type="predicted"/>
<dbReference type="AlphaFoldDB" id="A0A916N4B5"/>
<dbReference type="Proteomes" id="UP000680038">
    <property type="component" value="Unassembled WGS sequence"/>
</dbReference>
<protein>
    <recommendedName>
        <fullName evidence="2">SpoVT-AbrB domain-containing protein</fullName>
    </recommendedName>
</protein>
<keyword evidence="1" id="KW-0238">DNA-binding</keyword>
<gene>
    <name evidence="3" type="ORF">DYBT9275_00590</name>
</gene>
<comment type="caution">
    <text evidence="3">The sequence shown here is derived from an EMBL/GenBank/DDBJ whole genome shotgun (WGS) entry which is preliminary data.</text>
</comment>
<sequence>MIKANIISIGNSQGIIIPASLLRKLNLSFKSTVQVEIDNGAIVIKPEPRPGWAEAAQQMHEGKDDELLMDDTPSEFEKEEWTW</sequence>
<dbReference type="PROSITE" id="PS51740">
    <property type="entry name" value="SPOVT_ABRB"/>
    <property type="match status" value="1"/>
</dbReference>
<evidence type="ECO:0000256" key="1">
    <source>
        <dbReference type="PROSITE-ProRule" id="PRU01076"/>
    </source>
</evidence>
<feature type="domain" description="SpoVT-AbrB" evidence="2">
    <location>
        <begin position="4"/>
        <end position="49"/>
    </location>
</feature>
<evidence type="ECO:0000313" key="3">
    <source>
        <dbReference type="EMBL" id="CAG4990685.1"/>
    </source>
</evidence>
<organism evidence="3 4">
    <name type="scientific">Dyadobacter helix</name>
    <dbReference type="NCBI Taxonomy" id="2822344"/>
    <lineage>
        <taxon>Bacteria</taxon>
        <taxon>Pseudomonadati</taxon>
        <taxon>Bacteroidota</taxon>
        <taxon>Cytophagia</taxon>
        <taxon>Cytophagales</taxon>
        <taxon>Spirosomataceae</taxon>
        <taxon>Dyadobacter</taxon>
    </lineage>
</organism>
<dbReference type="SMART" id="SM00966">
    <property type="entry name" value="SpoVT_AbrB"/>
    <property type="match status" value="1"/>
</dbReference>
<dbReference type="Gene3D" id="2.10.260.10">
    <property type="match status" value="1"/>
</dbReference>
<dbReference type="SUPFAM" id="SSF89447">
    <property type="entry name" value="AbrB/MazE/MraZ-like"/>
    <property type="match status" value="1"/>
</dbReference>
<dbReference type="Pfam" id="PF04014">
    <property type="entry name" value="MazE_antitoxin"/>
    <property type="match status" value="1"/>
</dbReference>
<reference evidence="3" key="1">
    <citation type="submission" date="2021-04" db="EMBL/GenBank/DDBJ databases">
        <authorList>
            <person name="Rodrigo-Torres L."/>
            <person name="Arahal R. D."/>
            <person name="Lucena T."/>
        </authorList>
    </citation>
    <scope>NUCLEOTIDE SEQUENCE</scope>
    <source>
        <strain evidence="3">CECT 9275</strain>
    </source>
</reference>
<accession>A0A916N4B5</accession>
<evidence type="ECO:0000313" key="4">
    <source>
        <dbReference type="Proteomes" id="UP000680038"/>
    </source>
</evidence>
<keyword evidence="4" id="KW-1185">Reference proteome</keyword>
<dbReference type="EMBL" id="CAJRAF010000001">
    <property type="protein sequence ID" value="CAG4990685.1"/>
    <property type="molecule type" value="Genomic_DNA"/>
</dbReference>
<dbReference type="InterPro" id="IPR007159">
    <property type="entry name" value="SpoVT-AbrB_dom"/>
</dbReference>
<dbReference type="GO" id="GO:0003677">
    <property type="term" value="F:DNA binding"/>
    <property type="evidence" value="ECO:0007669"/>
    <property type="project" value="UniProtKB-UniRule"/>
</dbReference>
<dbReference type="InterPro" id="IPR037914">
    <property type="entry name" value="SpoVT-AbrB_sf"/>
</dbReference>